<accession>A0AAV1U5G3</accession>
<proteinExistence type="predicted"/>
<comment type="caution">
    <text evidence="2">The sequence shown here is derived from an EMBL/GenBank/DDBJ whole genome shotgun (WGS) entry which is preliminary data.</text>
</comment>
<evidence type="ECO:0000259" key="1">
    <source>
        <dbReference type="Pfam" id="PF07727"/>
    </source>
</evidence>
<feature type="domain" description="Reverse transcriptase Ty1/copia-type" evidence="1">
    <location>
        <begin position="2"/>
        <end position="81"/>
    </location>
</feature>
<name>A0AAV1U5G3_9STRA</name>
<dbReference type="AlphaFoldDB" id="A0AAV1U5G3"/>
<organism evidence="2 3">
    <name type="scientific">Peronospora matthiolae</name>
    <dbReference type="NCBI Taxonomy" id="2874970"/>
    <lineage>
        <taxon>Eukaryota</taxon>
        <taxon>Sar</taxon>
        <taxon>Stramenopiles</taxon>
        <taxon>Oomycota</taxon>
        <taxon>Peronosporomycetes</taxon>
        <taxon>Peronosporales</taxon>
        <taxon>Peronosporaceae</taxon>
        <taxon>Peronospora</taxon>
    </lineage>
</organism>
<evidence type="ECO:0000313" key="3">
    <source>
        <dbReference type="Proteomes" id="UP001162060"/>
    </source>
</evidence>
<dbReference type="Pfam" id="PF07727">
    <property type="entry name" value="RVT_2"/>
    <property type="match status" value="1"/>
</dbReference>
<dbReference type="EMBL" id="CAKLBY020000124">
    <property type="protein sequence ID" value="CAK7928439.1"/>
    <property type="molecule type" value="Genomic_DNA"/>
</dbReference>
<dbReference type="InterPro" id="IPR013103">
    <property type="entry name" value="RVT_2"/>
</dbReference>
<evidence type="ECO:0000313" key="2">
    <source>
        <dbReference type="EMBL" id="CAK7928439.1"/>
    </source>
</evidence>
<gene>
    <name evidence="2" type="ORF">PM001_LOCUS13589</name>
</gene>
<dbReference type="Proteomes" id="UP001162060">
    <property type="component" value="Unassembled WGS sequence"/>
</dbReference>
<protein>
    <recommendedName>
        <fullName evidence="1">Reverse transcriptase Ty1/copia-type domain-containing protein</fullName>
    </recommendedName>
</protein>
<reference evidence="2" key="1">
    <citation type="submission" date="2024-01" db="EMBL/GenBank/DDBJ databases">
        <authorList>
            <person name="Webb A."/>
        </authorList>
    </citation>
    <scope>NUCLEOTIDE SEQUENCE</scope>
    <source>
        <strain evidence="2">Pm1</strain>
    </source>
</reference>
<sequence length="81" mass="9013">MNSTRFVLSVCAAYKNVMEQLDANTAFLNSGLVELVYAEDTFGVMNAKGTLCKWEKTVYGSKKATSAQDKIIYRVFLQSGF</sequence>